<dbReference type="GO" id="GO:0009073">
    <property type="term" value="P:aromatic amino acid family biosynthetic process"/>
    <property type="evidence" value="ECO:0007669"/>
    <property type="project" value="UniProtKB-KW"/>
</dbReference>
<comment type="subunit">
    <text evidence="7">Monomer.</text>
</comment>
<keyword evidence="4 7" id="KW-0808">Transferase</keyword>
<comment type="caution">
    <text evidence="7">Lacks conserved residue(s) required for the propagation of feature annotation.</text>
</comment>
<proteinExistence type="inferred from homology"/>
<feature type="binding site" evidence="7">
    <location>
        <position position="407"/>
    </location>
    <ligand>
        <name>phosphoenolpyruvate</name>
        <dbReference type="ChEBI" id="CHEBI:58702"/>
    </ligand>
</feature>
<feature type="binding site" evidence="7">
    <location>
        <position position="190"/>
    </location>
    <ligand>
        <name>3-phosphoshikimate</name>
        <dbReference type="ChEBI" id="CHEBI:145989"/>
    </ligand>
</feature>
<keyword evidence="7" id="KW-0963">Cytoplasm</keyword>
<dbReference type="InterPro" id="IPR013792">
    <property type="entry name" value="RNA3'P_cycl/enolpyr_Trfase_a/b"/>
</dbReference>
<evidence type="ECO:0000256" key="3">
    <source>
        <dbReference type="ARBA" id="ARBA00022605"/>
    </source>
</evidence>
<feature type="binding site" evidence="7">
    <location>
        <position position="43"/>
    </location>
    <ligand>
        <name>3-phosphoshikimate</name>
        <dbReference type="ChEBI" id="CHEBI:145989"/>
    </ligand>
</feature>
<evidence type="ECO:0000256" key="2">
    <source>
        <dbReference type="ARBA" id="ARBA00009948"/>
    </source>
</evidence>
<dbReference type="InterPro" id="IPR036968">
    <property type="entry name" value="Enolpyruvate_Tfrase_sf"/>
</dbReference>
<evidence type="ECO:0000313" key="9">
    <source>
        <dbReference type="EMBL" id="PZQ44406.1"/>
    </source>
</evidence>
<comment type="caution">
    <text evidence="9">The sequence shown here is derived from an EMBL/GenBank/DDBJ whole genome shotgun (WGS) entry which is preliminary data.</text>
</comment>
<evidence type="ECO:0000256" key="6">
    <source>
        <dbReference type="ARBA" id="ARBA00044633"/>
    </source>
</evidence>
<dbReference type="PIRSF" id="PIRSF000505">
    <property type="entry name" value="EPSPS"/>
    <property type="match status" value="1"/>
</dbReference>
<feature type="binding site" evidence="7">
    <location>
        <position position="38"/>
    </location>
    <ligand>
        <name>3-phosphoshikimate</name>
        <dbReference type="ChEBI" id="CHEBI:145989"/>
    </ligand>
</feature>
<feature type="binding site" evidence="7">
    <location>
        <position position="333"/>
    </location>
    <ligand>
        <name>3-phosphoshikimate</name>
        <dbReference type="ChEBI" id="CHEBI:145989"/>
    </ligand>
</feature>
<feature type="binding site" evidence="7">
    <location>
        <position position="360"/>
    </location>
    <ligand>
        <name>3-phosphoshikimate</name>
        <dbReference type="ChEBI" id="CHEBI:145989"/>
    </ligand>
</feature>
<feature type="binding site" evidence="7">
    <location>
        <position position="114"/>
    </location>
    <ligand>
        <name>phosphoenolpyruvate</name>
        <dbReference type="ChEBI" id="CHEBI:58702"/>
    </ligand>
</feature>
<comment type="pathway">
    <text evidence="1 7">Metabolic intermediate biosynthesis; chorismate biosynthesis; chorismate from D-erythrose 4-phosphate and phosphoenolpyruvate: step 6/7.</text>
</comment>
<dbReference type="GO" id="GO:0009423">
    <property type="term" value="P:chorismate biosynthetic process"/>
    <property type="evidence" value="ECO:0007669"/>
    <property type="project" value="UniProtKB-UniRule"/>
</dbReference>
<dbReference type="UniPathway" id="UPA00053">
    <property type="reaction ID" value="UER00089"/>
</dbReference>
<dbReference type="PANTHER" id="PTHR21090:SF5">
    <property type="entry name" value="PENTAFUNCTIONAL AROM POLYPEPTIDE"/>
    <property type="match status" value="1"/>
</dbReference>
<dbReference type="AlphaFoldDB" id="A0A2W5MT67"/>
<evidence type="ECO:0000259" key="8">
    <source>
        <dbReference type="Pfam" id="PF00275"/>
    </source>
</evidence>
<evidence type="ECO:0000256" key="1">
    <source>
        <dbReference type="ARBA" id="ARBA00004811"/>
    </source>
</evidence>
<comment type="subcellular location">
    <subcellularLocation>
        <location evidence="7">Cytoplasm</location>
    </subcellularLocation>
</comment>
<feature type="binding site" evidence="7">
    <location>
        <position position="39"/>
    </location>
    <ligand>
        <name>3-phosphoshikimate</name>
        <dbReference type="ChEBI" id="CHEBI:145989"/>
    </ligand>
</feature>
<feature type="active site" description="Proton acceptor" evidence="7">
    <location>
        <position position="333"/>
    </location>
</feature>
<dbReference type="Proteomes" id="UP000249417">
    <property type="component" value="Unassembled WGS sequence"/>
</dbReference>
<feature type="binding site" evidence="7">
    <location>
        <position position="188"/>
    </location>
    <ligand>
        <name>3-phosphoshikimate</name>
        <dbReference type="ChEBI" id="CHEBI:145989"/>
    </ligand>
</feature>
<feature type="binding site" evidence="7">
    <location>
        <position position="38"/>
    </location>
    <ligand>
        <name>phosphoenolpyruvate</name>
        <dbReference type="ChEBI" id="CHEBI:58702"/>
    </ligand>
</feature>
<comment type="similarity">
    <text evidence="2 7">Belongs to the EPSP synthase family.</text>
</comment>
<dbReference type="GO" id="GO:0003866">
    <property type="term" value="F:3-phosphoshikimate 1-carboxyvinyltransferase activity"/>
    <property type="evidence" value="ECO:0007669"/>
    <property type="project" value="UniProtKB-UniRule"/>
</dbReference>
<dbReference type="GO" id="GO:0008652">
    <property type="term" value="P:amino acid biosynthetic process"/>
    <property type="evidence" value="ECO:0007669"/>
    <property type="project" value="UniProtKB-KW"/>
</dbReference>
<evidence type="ECO:0000256" key="5">
    <source>
        <dbReference type="ARBA" id="ARBA00023141"/>
    </source>
</evidence>
<dbReference type="InterPro" id="IPR001986">
    <property type="entry name" value="Enolpyruvate_Tfrase_dom"/>
</dbReference>
<organism evidence="9 10">
    <name type="scientific">Micavibrio aeruginosavorus</name>
    <dbReference type="NCBI Taxonomy" id="349221"/>
    <lineage>
        <taxon>Bacteria</taxon>
        <taxon>Pseudomonadati</taxon>
        <taxon>Bdellovibrionota</taxon>
        <taxon>Bdellovibrionia</taxon>
        <taxon>Bdellovibrionales</taxon>
        <taxon>Pseudobdellovibrionaceae</taxon>
        <taxon>Micavibrio</taxon>
    </lineage>
</organism>
<evidence type="ECO:0000313" key="10">
    <source>
        <dbReference type="Proteomes" id="UP000249417"/>
    </source>
</evidence>
<keyword evidence="5 7" id="KW-0057">Aromatic amino acid biosynthesis</keyword>
<feature type="binding site" evidence="7">
    <location>
        <position position="143"/>
    </location>
    <ligand>
        <name>phosphoenolpyruvate</name>
        <dbReference type="ChEBI" id="CHEBI:58702"/>
    </ligand>
</feature>
<reference evidence="9 10" key="1">
    <citation type="submission" date="2017-08" db="EMBL/GenBank/DDBJ databases">
        <title>Infants hospitalized years apart are colonized by the same room-sourced microbial strains.</title>
        <authorList>
            <person name="Brooks B."/>
            <person name="Olm M.R."/>
            <person name="Firek B.A."/>
            <person name="Baker R."/>
            <person name="Thomas B.C."/>
            <person name="Morowitz M.J."/>
            <person name="Banfield J.F."/>
        </authorList>
    </citation>
    <scope>NUCLEOTIDE SEQUENCE [LARGE SCALE GENOMIC DNA]</scope>
    <source>
        <strain evidence="9">S2_005_002_R2_29</strain>
    </source>
</reference>
<protein>
    <recommendedName>
        <fullName evidence="7">3-phosphoshikimate 1-carboxyvinyltransferase</fullName>
        <ecNumber evidence="7">2.5.1.19</ecNumber>
    </recommendedName>
    <alternativeName>
        <fullName evidence="7">5-enolpyruvylshikimate-3-phosphate synthase</fullName>
        <shortName evidence="7">EPSP synthase</shortName>
        <shortName evidence="7">EPSPS</shortName>
    </alternativeName>
</protein>
<accession>A0A2W5MT67</accession>
<dbReference type="EC" id="2.5.1.19" evidence="7"/>
<dbReference type="GO" id="GO:0005737">
    <property type="term" value="C:cytoplasm"/>
    <property type="evidence" value="ECO:0007669"/>
    <property type="project" value="UniProtKB-SubCell"/>
</dbReference>
<dbReference type="NCBIfam" id="TIGR01356">
    <property type="entry name" value="aroA"/>
    <property type="match status" value="1"/>
</dbReference>
<comment type="catalytic activity">
    <reaction evidence="6">
        <text>3-phosphoshikimate + phosphoenolpyruvate = 5-O-(1-carboxyvinyl)-3-phosphoshikimate + phosphate</text>
        <dbReference type="Rhea" id="RHEA:21256"/>
        <dbReference type="ChEBI" id="CHEBI:43474"/>
        <dbReference type="ChEBI" id="CHEBI:57701"/>
        <dbReference type="ChEBI" id="CHEBI:58702"/>
        <dbReference type="ChEBI" id="CHEBI:145989"/>
        <dbReference type="EC" id="2.5.1.19"/>
    </reaction>
    <physiologicalReaction direction="left-to-right" evidence="6">
        <dbReference type="Rhea" id="RHEA:21257"/>
    </physiologicalReaction>
</comment>
<dbReference type="HAMAP" id="MF_00210">
    <property type="entry name" value="EPSP_synth"/>
    <property type="match status" value="1"/>
</dbReference>
<name>A0A2W5MT67_9BACT</name>
<dbReference type="CDD" id="cd01556">
    <property type="entry name" value="EPSP_synthase"/>
    <property type="match status" value="1"/>
</dbReference>
<gene>
    <name evidence="7 9" type="primary">aroA</name>
    <name evidence="9" type="ORF">DI551_10225</name>
</gene>
<comment type="function">
    <text evidence="7">Catalyzes the transfer of the enolpyruvyl moiety of phosphoenolpyruvate (PEP) to the 5-hydroxyl of shikimate-3-phosphate (S3P) to produce enolpyruvyl shikimate-3-phosphate and inorganic phosphate.</text>
</comment>
<dbReference type="InterPro" id="IPR006264">
    <property type="entry name" value="EPSP_synthase"/>
</dbReference>
<feature type="binding site" evidence="7">
    <location>
        <position position="364"/>
    </location>
    <ligand>
        <name>phosphoenolpyruvate</name>
        <dbReference type="ChEBI" id="CHEBI:58702"/>
    </ligand>
</feature>
<dbReference type="EMBL" id="QFQB01000094">
    <property type="protein sequence ID" value="PZQ44406.1"/>
    <property type="molecule type" value="Genomic_DNA"/>
</dbReference>
<dbReference type="SUPFAM" id="SSF55205">
    <property type="entry name" value="EPT/RTPC-like"/>
    <property type="match status" value="1"/>
</dbReference>
<keyword evidence="3 7" id="KW-0028">Amino-acid biosynthesis</keyword>
<dbReference type="Pfam" id="PF00275">
    <property type="entry name" value="EPSP_synthase"/>
    <property type="match status" value="1"/>
</dbReference>
<feature type="binding site" evidence="7">
    <location>
        <position position="190"/>
    </location>
    <ligand>
        <name>phosphoenolpyruvate</name>
        <dbReference type="ChEBI" id="CHEBI:58702"/>
    </ligand>
</feature>
<feature type="binding site" evidence="7">
    <location>
        <position position="432"/>
    </location>
    <ligand>
        <name>phosphoenolpyruvate</name>
        <dbReference type="ChEBI" id="CHEBI:58702"/>
    </ligand>
</feature>
<feature type="domain" description="Enolpyruvate transferase" evidence="8">
    <location>
        <begin position="31"/>
        <end position="440"/>
    </location>
</feature>
<sequence length="455" mass="48761">MSKTSEALSEWGMSPVHAVEVFPLEKPFDVSMALPGSKSFTNRALVLAAVAKGPSTLISPLFSDDSYWCCDALSKLGVNVRAEHYKDRIVIGNPLDGKLKLLDAQNIPYIGSAGTIARFLPGVIAARGEGDITLTSSGQLARRPVHELIKGLRALGAEISMEEGKSFPMTIKGGSLIGGEAAISGSISSQFISGLLIAAPLAKKPVTIKITDHIVQEDYVRITLSLMKDFGVDVEHDERLREFRIQPQDYKGREIQLEADASTATYFFAIAAATKSKVTITNLNPQTLQPDFGFVKHLEALGCAVAVEGNHVSLQGPEKLNGNMVFNFNDCSDSTPALAAIAPFADGFIKVEDVAHIRSHESDRIAVMAQTLQNAHVPVVEFEDGLTIGPTEKLPDHVVVDPHDDHRMAMSFSVMAAAANGATILDPSCVSKTCSNFFELLALAGVKYAVTEDAA</sequence>
<evidence type="ECO:0000256" key="7">
    <source>
        <dbReference type="HAMAP-Rule" id="MF_00210"/>
    </source>
</evidence>
<feature type="binding site" evidence="7">
    <location>
        <position position="189"/>
    </location>
    <ligand>
        <name>3-phosphoshikimate</name>
        <dbReference type="ChEBI" id="CHEBI:145989"/>
    </ligand>
</feature>
<dbReference type="Gene3D" id="3.65.10.10">
    <property type="entry name" value="Enolpyruvate transferase domain"/>
    <property type="match status" value="2"/>
</dbReference>
<evidence type="ECO:0000256" key="4">
    <source>
        <dbReference type="ARBA" id="ARBA00022679"/>
    </source>
</evidence>
<dbReference type="PANTHER" id="PTHR21090">
    <property type="entry name" value="AROM/DEHYDROQUINATE SYNTHASE"/>
    <property type="match status" value="1"/>
</dbReference>